<evidence type="ECO:0000256" key="1">
    <source>
        <dbReference type="SAM" id="SignalP"/>
    </source>
</evidence>
<organism evidence="2 3">
    <name type="scientific">Acinetobacter guillouiae</name>
    <name type="common">Acinetobacter genomosp. 11</name>
    <dbReference type="NCBI Taxonomy" id="106649"/>
    <lineage>
        <taxon>Bacteria</taxon>
        <taxon>Pseudomonadati</taxon>
        <taxon>Pseudomonadota</taxon>
        <taxon>Gammaproteobacteria</taxon>
        <taxon>Moraxellales</taxon>
        <taxon>Moraxellaceae</taxon>
        <taxon>Acinetobacter</taxon>
    </lineage>
</organism>
<dbReference type="AlphaFoldDB" id="A0A8X8GPC4"/>
<keyword evidence="1" id="KW-0732">Signal</keyword>
<dbReference type="RefSeq" id="WP_166782632.1">
    <property type="nucleotide sequence ID" value="NZ_JAHWXT010000001.1"/>
</dbReference>
<protein>
    <submittedName>
        <fullName evidence="2">Uncharacterized protein</fullName>
    </submittedName>
</protein>
<evidence type="ECO:0000313" key="3">
    <source>
        <dbReference type="Proteomes" id="UP000887320"/>
    </source>
</evidence>
<reference evidence="2" key="1">
    <citation type="submission" date="2021-07" db="EMBL/GenBank/DDBJ databases">
        <authorList>
            <person name="Fernandez M."/>
            <person name="Pereira P."/>
            <person name="Torres Tejerizo G.A."/>
            <person name="Gonzalez P."/>
            <person name="Agostini E."/>
        </authorList>
    </citation>
    <scope>NUCLEOTIDE SEQUENCE</scope>
    <source>
        <strain evidence="2">SFC 500-1A</strain>
    </source>
</reference>
<name>A0A8X8GPC4_ACIGI</name>
<feature type="chain" id="PRO_5036445588" evidence="1">
    <location>
        <begin position="20"/>
        <end position="135"/>
    </location>
</feature>
<dbReference type="EMBL" id="JAHWXT010000001">
    <property type="protein sequence ID" value="MCF0264111.1"/>
    <property type="molecule type" value="Genomic_DNA"/>
</dbReference>
<feature type="signal peptide" evidence="1">
    <location>
        <begin position="1"/>
        <end position="19"/>
    </location>
</feature>
<dbReference type="Proteomes" id="UP000887320">
    <property type="component" value="Unassembled WGS sequence"/>
</dbReference>
<evidence type="ECO:0000313" key="2">
    <source>
        <dbReference type="EMBL" id="MCF0264111.1"/>
    </source>
</evidence>
<sequence>MMKKISLAFLLLNSKFSFADPIKPTFLEEKLDIKKFKKELDDKHTSKIKKSLFLVKREPKLDQPRYKAVMLRVAKDRQDNSFKYMKMINYVDCDKNKTYTFLSFYDENGITHGIGSSNDDLADDSPLRKQVCIIE</sequence>
<gene>
    <name evidence="2" type="ORF">KW868_06450</name>
</gene>
<accession>A0A8X8GPC4</accession>
<proteinExistence type="predicted"/>
<comment type="caution">
    <text evidence="2">The sequence shown here is derived from an EMBL/GenBank/DDBJ whole genome shotgun (WGS) entry which is preliminary data.</text>
</comment>